<evidence type="ECO:0000313" key="3">
    <source>
        <dbReference type="EMBL" id="WSB72011.1"/>
    </source>
</evidence>
<dbReference type="SUPFAM" id="SSF46955">
    <property type="entry name" value="Putative DNA-binding domain"/>
    <property type="match status" value="1"/>
</dbReference>
<sequence length="132" mass="14238">MNEDGTGLLTIGALARLTGTPVKTIRHWSDQDLLPPAARTPAGYRLYGPDAPARLEIVRSLRDLGIRLAAIRSVLHRERTVAETAAQWADALDAQILPHSLNGMGGPPSFSCSAPCCVRWPRGGAQQRSCRT</sequence>
<keyword evidence="1" id="KW-0238">DNA-binding</keyword>
<dbReference type="InterPro" id="IPR000551">
    <property type="entry name" value="MerR-type_HTH_dom"/>
</dbReference>
<dbReference type="InterPro" id="IPR047057">
    <property type="entry name" value="MerR_fam"/>
</dbReference>
<feature type="domain" description="HTH merR-type" evidence="2">
    <location>
        <begin position="8"/>
        <end position="77"/>
    </location>
</feature>
<dbReference type="PROSITE" id="PS50937">
    <property type="entry name" value="HTH_MERR_2"/>
    <property type="match status" value="1"/>
</dbReference>
<organism evidence="3 4">
    <name type="scientific">Streptomyces decoyicus</name>
    <dbReference type="NCBI Taxonomy" id="249567"/>
    <lineage>
        <taxon>Bacteria</taxon>
        <taxon>Bacillati</taxon>
        <taxon>Actinomycetota</taxon>
        <taxon>Actinomycetes</taxon>
        <taxon>Kitasatosporales</taxon>
        <taxon>Streptomycetaceae</taxon>
        <taxon>Streptomyces</taxon>
    </lineage>
</organism>
<dbReference type="Pfam" id="PF13411">
    <property type="entry name" value="MerR_1"/>
    <property type="match status" value="1"/>
</dbReference>
<dbReference type="Gene3D" id="1.10.1660.10">
    <property type="match status" value="1"/>
</dbReference>
<dbReference type="CDD" id="cd00592">
    <property type="entry name" value="HTH_MerR-like"/>
    <property type="match status" value="1"/>
</dbReference>
<dbReference type="RefSeq" id="WP_326621693.1">
    <property type="nucleotide sequence ID" value="NZ_CP109106.1"/>
</dbReference>
<accession>A0ABZ1FPD9</accession>
<proteinExistence type="predicted"/>
<dbReference type="Proteomes" id="UP001344251">
    <property type="component" value="Chromosome"/>
</dbReference>
<dbReference type="EMBL" id="CP109106">
    <property type="protein sequence ID" value="WSB72011.1"/>
    <property type="molecule type" value="Genomic_DNA"/>
</dbReference>
<protein>
    <submittedName>
        <fullName evidence="3">MerR family transcriptional regulator</fullName>
    </submittedName>
</protein>
<keyword evidence="4" id="KW-1185">Reference proteome</keyword>
<gene>
    <name evidence="3" type="ORF">OG863_30935</name>
</gene>
<dbReference type="InterPro" id="IPR009061">
    <property type="entry name" value="DNA-bd_dom_put_sf"/>
</dbReference>
<evidence type="ECO:0000313" key="4">
    <source>
        <dbReference type="Proteomes" id="UP001344251"/>
    </source>
</evidence>
<evidence type="ECO:0000256" key="1">
    <source>
        <dbReference type="ARBA" id="ARBA00023125"/>
    </source>
</evidence>
<dbReference type="PANTHER" id="PTHR30204:SF93">
    <property type="entry name" value="HTH MERR-TYPE DOMAIN-CONTAINING PROTEIN"/>
    <property type="match status" value="1"/>
</dbReference>
<dbReference type="PRINTS" id="PR00040">
    <property type="entry name" value="HTHMERR"/>
</dbReference>
<evidence type="ECO:0000259" key="2">
    <source>
        <dbReference type="PROSITE" id="PS50937"/>
    </source>
</evidence>
<reference evidence="3 4" key="1">
    <citation type="submission" date="2022-10" db="EMBL/GenBank/DDBJ databases">
        <title>The complete genomes of actinobacterial strains from the NBC collection.</title>
        <authorList>
            <person name="Joergensen T.S."/>
            <person name="Alvarez Arevalo M."/>
            <person name="Sterndorff E.B."/>
            <person name="Faurdal D."/>
            <person name="Vuksanovic O."/>
            <person name="Mourched A.-S."/>
            <person name="Charusanti P."/>
            <person name="Shaw S."/>
            <person name="Blin K."/>
            <person name="Weber T."/>
        </authorList>
    </citation>
    <scope>NUCLEOTIDE SEQUENCE [LARGE SCALE GENOMIC DNA]</scope>
    <source>
        <strain evidence="3 4">NBC 01774</strain>
    </source>
</reference>
<name>A0ABZ1FPD9_9ACTN</name>
<dbReference type="PANTHER" id="PTHR30204">
    <property type="entry name" value="REDOX-CYCLING DRUG-SENSING TRANSCRIPTIONAL ACTIVATOR SOXR"/>
    <property type="match status" value="1"/>
</dbReference>
<dbReference type="SMART" id="SM00422">
    <property type="entry name" value="HTH_MERR"/>
    <property type="match status" value="1"/>
</dbReference>